<evidence type="ECO:0000313" key="4">
    <source>
        <dbReference type="EMBL" id="MBL1220993.1"/>
    </source>
</evidence>
<protein>
    <submittedName>
        <fullName evidence="4">RHS repeat-associated core domain-containing protein</fullName>
    </submittedName>
</protein>
<gene>
    <name evidence="4" type="ORF">JET18_09100</name>
</gene>
<name>A0ABS1QGE8_9FLAO</name>
<dbReference type="Pfam" id="PF20041">
    <property type="entry name" value="DUF6443"/>
    <property type="match status" value="1"/>
</dbReference>
<dbReference type="InterPro" id="IPR022385">
    <property type="entry name" value="Rhs_assc_core"/>
</dbReference>
<dbReference type="PANTHER" id="PTHR32305:SF15">
    <property type="entry name" value="PROTEIN RHSA-RELATED"/>
    <property type="match status" value="1"/>
</dbReference>
<keyword evidence="5" id="KW-1185">Reference proteome</keyword>
<sequence length="1169" mass="130508">MKKYLISKIILLYSLFAVSALIHAQVTGTENYVQSISYLDSTKVSDPAKKRIQTVQYFDGLGRPRQIVNVKASPQGKDLVIAVAYDNFGRQAREYFPVPQSGTTGGAIYQQNSAAVPYPVADPGNIYAGEKIYAEKQFENSPLSRINQMIQPGTAWSTKPIGYTYGANRQEDQVKKYETVTSWDTAGKMYTSTVSQSSFYAQGQLYKNTTADEDGNKTIEFKNSQGQAVLVRKVLSTTENADTYYIYNEYNQLSYVIPPAAAMVGIDGTVLDNLCYQYRYDSRYRLAEKKLPGKGWEFMVYDKQDRLILTQDAVLRTTTNNFGAKGWLFTKYDQFDRIVYTGFFSNTATRIAMQTAVNNMASNAANNETRSDTTPFIPQDLNVYYTKNAFPTGSMTVLTINYYDTYPPSMAAEIPTSILGQKVLKQPGEGTLKNTNGLALSSFIKNVEDVGWTRNYSWYDTKGRVIGTYSMNYLAGHTITETEYDFGGAVKQTITKHKRSRTDTEFQVKERFVYDGQNRVLKHYHQVGTYAEELLAENTYNEIGQLTNKKTGNTSGTPLQSIDYAYNIRGWITKVNNPADLGEKLFGYELKYENPADAASGPAKYNGNISEFDWRTSTGDFLRRYAYTYDALNRLKSGSYREPFATAPVTDGYNERLTYDLNGNIQTLKRLQPLANTPALIDDLKYEVYEGNRLKKVTDINTNPSGYPTGGNTISYDVNGNMTDHLDKGITAISYNFLNLPKEVKFAEGNNNLQFLYRADGIKLKKTFIYLATKSGLMMRNDTDYLDGFQYQKEGGGAVTLQFFPTAEGYYDFQKKRYVYNYEDHLGNIRLAYYQSTSVDAVVVDKEINYYPFGMEYEGFQGANTDLQSYTYGYNGKERQKETGWNDYGARMYMPDLGRWSVMDELAEKSRRFSPYTYALDNPIMFIDPDGREAERCCSWNDVKAFGRGAWNTTKGMVSGLAQANTVSVMVNAKKEWTKVYNAYEKGGAKAAGNQYINSVYETSGAKAIVQTSKGVAKGDAESIGSAVVIAGALVGTHKIGAKVNSKSSIIGDLTKNEARQIQTEVNKAGRPLEIVGSAAEGNRRNVGSNLPIGKGAGTRSDIDYISPPSSIQYFDQYKLPSIDPNTGIIPGYGNTNIGPVVRFEPGGTNKTTNRGSSAPIVTPLLNNR</sequence>
<dbReference type="Proteomes" id="UP000661696">
    <property type="component" value="Unassembled WGS sequence"/>
</dbReference>
<dbReference type="PANTHER" id="PTHR32305">
    <property type="match status" value="1"/>
</dbReference>
<proteinExistence type="predicted"/>
<evidence type="ECO:0000313" key="5">
    <source>
        <dbReference type="Proteomes" id="UP000661696"/>
    </source>
</evidence>
<dbReference type="EMBL" id="JAELVM010000001">
    <property type="protein sequence ID" value="MBL1220993.1"/>
    <property type="molecule type" value="Genomic_DNA"/>
</dbReference>
<organism evidence="4 5">
    <name type="scientific">Chryseobacterium endalhagicum</name>
    <dbReference type="NCBI Taxonomy" id="2797638"/>
    <lineage>
        <taxon>Bacteria</taxon>
        <taxon>Pseudomonadati</taxon>
        <taxon>Bacteroidota</taxon>
        <taxon>Flavobacteriia</taxon>
        <taxon>Flavobacteriales</taxon>
        <taxon>Weeksellaceae</taxon>
        <taxon>Chryseobacterium group</taxon>
        <taxon>Chryseobacterium</taxon>
    </lineage>
</organism>
<dbReference type="NCBIfam" id="TIGR03696">
    <property type="entry name" value="Rhs_assc_core"/>
    <property type="match status" value="1"/>
</dbReference>
<feature type="chain" id="PRO_5047015049" evidence="2">
    <location>
        <begin position="25"/>
        <end position="1169"/>
    </location>
</feature>
<feature type="region of interest" description="Disordered" evidence="1">
    <location>
        <begin position="1147"/>
        <end position="1169"/>
    </location>
</feature>
<dbReference type="RefSeq" id="WP_202090288.1">
    <property type="nucleotide sequence ID" value="NZ_JAELVM010000001.1"/>
</dbReference>
<evidence type="ECO:0000259" key="3">
    <source>
        <dbReference type="Pfam" id="PF20041"/>
    </source>
</evidence>
<dbReference type="InterPro" id="IPR050708">
    <property type="entry name" value="T6SS_VgrG/RHS"/>
</dbReference>
<dbReference type="Gene3D" id="2.180.10.10">
    <property type="entry name" value="RHS repeat-associated core"/>
    <property type="match status" value="1"/>
</dbReference>
<comment type="caution">
    <text evidence="4">The sequence shown here is derived from an EMBL/GenBank/DDBJ whole genome shotgun (WGS) entry which is preliminary data.</text>
</comment>
<evidence type="ECO:0000256" key="1">
    <source>
        <dbReference type="SAM" id="MobiDB-lite"/>
    </source>
</evidence>
<keyword evidence="2" id="KW-0732">Signal</keyword>
<evidence type="ECO:0000256" key="2">
    <source>
        <dbReference type="SAM" id="SignalP"/>
    </source>
</evidence>
<feature type="signal peptide" evidence="2">
    <location>
        <begin position="1"/>
        <end position="24"/>
    </location>
</feature>
<feature type="domain" description="DUF6443" evidence="3">
    <location>
        <begin position="41"/>
        <end position="160"/>
    </location>
</feature>
<reference evidence="4 5" key="1">
    <citation type="submission" date="2020-12" db="EMBL/GenBank/DDBJ databases">
        <title>Chryseobacterium endoalhailicus sp. nov., isolated from seed of leguminous plant.</title>
        <authorList>
            <person name="Zhang X."/>
        </authorList>
    </citation>
    <scope>NUCLEOTIDE SEQUENCE [LARGE SCALE GENOMIC DNA]</scope>
    <source>
        <strain evidence="4 5">L7</strain>
    </source>
</reference>
<accession>A0ABS1QGE8</accession>
<dbReference type="InterPro" id="IPR045619">
    <property type="entry name" value="DUF6443"/>
</dbReference>